<dbReference type="EMBL" id="ASGZ01000057">
    <property type="protein sequence ID" value="ESP87554.1"/>
    <property type="molecule type" value="Genomic_DNA"/>
</dbReference>
<dbReference type="GO" id="GO:0008237">
    <property type="term" value="F:metallopeptidase activity"/>
    <property type="evidence" value="ECO:0007669"/>
    <property type="project" value="InterPro"/>
</dbReference>
<sequence>MTAGCVATRAPAELGTATATEPTGNATATAAPDVPVPDRPSPWGERSLTVAVETPGTDANMTPAVREAASFWSENAEPYVGYAADLRVDPDADDPDIVVRFVGAIESCAGTKHAVGCAPIAADRVRRPATVKIRAGLDEDSTVRVLKHELGHALGLRHGDAPLDVMQPEMAVATTPKPNATERAYPWANRTLAVYVDTSGTAEAEATDAAVDRALRYVEAADELPSVSFRRIDDEADADVVVRVRDDPDPDGCSCFRLRGPDPDRDGAPEKYRRLTISLQDASTDTVAWRVGDWLSYALGTETRADRPAPFRQATPAALPDVSESDA</sequence>
<evidence type="ECO:0000313" key="3">
    <source>
        <dbReference type="Proteomes" id="UP000017840"/>
    </source>
</evidence>
<accession>V4HI12</accession>
<dbReference type="eggNOG" id="arCOG04994">
    <property type="taxonomic scope" value="Archaea"/>
</dbReference>
<keyword evidence="3" id="KW-1185">Reference proteome</keyword>
<dbReference type="SUPFAM" id="SSF55486">
    <property type="entry name" value="Metalloproteases ('zincins'), catalytic domain"/>
    <property type="match status" value="1"/>
</dbReference>
<gene>
    <name evidence="2" type="ORF">K933_13816</name>
</gene>
<name>V4HI12_9EURY</name>
<proteinExistence type="predicted"/>
<protein>
    <submittedName>
        <fullName evidence="2">Matrixin</fullName>
    </submittedName>
</protein>
<dbReference type="InterPro" id="IPR024079">
    <property type="entry name" value="MetalloPept_cat_dom_sf"/>
</dbReference>
<feature type="region of interest" description="Disordered" evidence="1">
    <location>
        <begin position="305"/>
        <end position="327"/>
    </location>
</feature>
<dbReference type="Gene3D" id="3.40.390.10">
    <property type="entry name" value="Collagenase (Catalytic Domain)"/>
    <property type="match status" value="1"/>
</dbReference>
<comment type="caution">
    <text evidence="2">The sequence shown here is derived from an EMBL/GenBank/DDBJ whole genome shotgun (WGS) entry which is preliminary data.</text>
</comment>
<dbReference type="AlphaFoldDB" id="V4HI12"/>
<evidence type="ECO:0000256" key="1">
    <source>
        <dbReference type="SAM" id="MobiDB-lite"/>
    </source>
</evidence>
<feature type="region of interest" description="Disordered" evidence="1">
    <location>
        <begin position="1"/>
        <end position="42"/>
    </location>
</feature>
<reference evidence="2 3" key="1">
    <citation type="journal article" date="2013" name="Genome Announc.">
        <title>Draft Genome Sequence of 'Candidatus Halobonum tyrrellensis' Strain G22, Isolated from the Hypersaline Waters of Lake Tyrrell, Australia.</title>
        <authorList>
            <person name="Ugalde J.A."/>
            <person name="Narasingarao P."/>
            <person name="Kuo S."/>
            <person name="Podell S."/>
            <person name="Allen E.E."/>
        </authorList>
    </citation>
    <scope>NUCLEOTIDE SEQUENCE [LARGE SCALE GENOMIC DNA]</scope>
    <source>
        <strain evidence="2 3">G22</strain>
    </source>
</reference>
<organism evidence="2 3">
    <name type="scientific">Candidatus Halobonum tyrrellensis G22</name>
    <dbReference type="NCBI Taxonomy" id="1324957"/>
    <lineage>
        <taxon>Archaea</taxon>
        <taxon>Methanobacteriati</taxon>
        <taxon>Methanobacteriota</taxon>
        <taxon>Stenosarchaea group</taxon>
        <taxon>Halobacteria</taxon>
        <taxon>Halobacteriales</taxon>
        <taxon>Haloferacaceae</taxon>
        <taxon>Candidatus Halobonum</taxon>
    </lineage>
</organism>
<dbReference type="Proteomes" id="UP000017840">
    <property type="component" value="Unassembled WGS sequence"/>
</dbReference>
<evidence type="ECO:0000313" key="2">
    <source>
        <dbReference type="EMBL" id="ESP87554.1"/>
    </source>
</evidence>